<feature type="region of interest" description="Disordered" evidence="1">
    <location>
        <begin position="30"/>
        <end position="59"/>
    </location>
</feature>
<dbReference type="OrthoDB" id="8637348at2"/>
<evidence type="ECO:0000313" key="4">
    <source>
        <dbReference type="Proteomes" id="UP000216429"/>
    </source>
</evidence>
<accession>A0A261VEF4</accession>
<reference evidence="4" key="1">
    <citation type="submission" date="2017-05" db="EMBL/GenBank/DDBJ databases">
        <title>Complete and WGS of Bordetella genogroups.</title>
        <authorList>
            <person name="Spilker T."/>
            <person name="Lipuma J."/>
        </authorList>
    </citation>
    <scope>NUCLEOTIDE SEQUENCE [LARGE SCALE GENOMIC DNA]</scope>
    <source>
        <strain evidence="4">AU6712</strain>
    </source>
</reference>
<protein>
    <recommendedName>
        <fullName evidence="5">Lipoprotein</fullName>
    </recommendedName>
</protein>
<evidence type="ECO:0000256" key="2">
    <source>
        <dbReference type="SAM" id="SignalP"/>
    </source>
</evidence>
<proteinExistence type="predicted"/>
<evidence type="ECO:0000256" key="1">
    <source>
        <dbReference type="SAM" id="MobiDB-lite"/>
    </source>
</evidence>
<keyword evidence="2" id="KW-0732">Signal</keyword>
<dbReference type="AlphaFoldDB" id="A0A261VEF4"/>
<feature type="chain" id="PRO_5012650224" description="Lipoprotein" evidence="2">
    <location>
        <begin position="19"/>
        <end position="83"/>
    </location>
</feature>
<feature type="signal peptide" evidence="2">
    <location>
        <begin position="1"/>
        <end position="18"/>
    </location>
</feature>
<name>A0A261VEF4_9BORD</name>
<evidence type="ECO:0008006" key="5">
    <source>
        <dbReference type="Google" id="ProtNLM"/>
    </source>
</evidence>
<dbReference type="RefSeq" id="WP_094815339.1">
    <property type="nucleotide sequence ID" value="NZ_NEVU01000003.1"/>
</dbReference>
<organism evidence="3 4">
    <name type="scientific">Bordetella genomosp. 12</name>
    <dbReference type="NCBI Taxonomy" id="463035"/>
    <lineage>
        <taxon>Bacteria</taxon>
        <taxon>Pseudomonadati</taxon>
        <taxon>Pseudomonadota</taxon>
        <taxon>Betaproteobacteria</taxon>
        <taxon>Burkholderiales</taxon>
        <taxon>Alcaligenaceae</taxon>
        <taxon>Bordetella</taxon>
    </lineage>
</organism>
<dbReference type="EMBL" id="NEVU01000003">
    <property type="protein sequence ID" value="OZI71543.1"/>
    <property type="molecule type" value="Genomic_DNA"/>
</dbReference>
<evidence type="ECO:0000313" key="3">
    <source>
        <dbReference type="EMBL" id="OZI71543.1"/>
    </source>
</evidence>
<keyword evidence="4" id="KW-1185">Reference proteome</keyword>
<gene>
    <name evidence="3" type="ORF">CAL22_17165</name>
</gene>
<comment type="caution">
    <text evidence="3">The sequence shown here is derived from an EMBL/GenBank/DDBJ whole genome shotgun (WGS) entry which is preliminary data.</text>
</comment>
<sequence>MSALFVLARAPWGVFALAACLSMAGCASPPARQADMDYRSRPSSSASPGTAPSGQRLTIQAGEGERLNLPWFIQDAEDWVNKK</sequence>
<feature type="compositionally biased region" description="Low complexity" evidence="1">
    <location>
        <begin position="41"/>
        <end position="54"/>
    </location>
</feature>
<dbReference type="Proteomes" id="UP000216429">
    <property type="component" value="Unassembled WGS sequence"/>
</dbReference>